<dbReference type="OrthoDB" id="5290589at2"/>
<organism evidence="3 4">
    <name type="scientific">Marinobacter persicus</name>
    <dbReference type="NCBI Taxonomy" id="930118"/>
    <lineage>
        <taxon>Bacteria</taxon>
        <taxon>Pseudomonadati</taxon>
        <taxon>Pseudomonadota</taxon>
        <taxon>Gammaproteobacteria</taxon>
        <taxon>Pseudomonadales</taxon>
        <taxon>Marinobacteraceae</taxon>
        <taxon>Marinobacter</taxon>
    </lineage>
</organism>
<dbReference type="InterPro" id="IPR009875">
    <property type="entry name" value="PilZ_domain"/>
</dbReference>
<dbReference type="Proteomes" id="UP000239648">
    <property type="component" value="Unassembled WGS sequence"/>
</dbReference>
<evidence type="ECO:0000313" key="5">
    <source>
        <dbReference type="Proteomes" id="UP000239648"/>
    </source>
</evidence>
<proteinExistence type="predicted"/>
<evidence type="ECO:0000313" key="3">
    <source>
        <dbReference type="EMBL" id="PPK51729.1"/>
    </source>
</evidence>
<dbReference type="GO" id="GO:0035438">
    <property type="term" value="F:cyclic-di-GMP binding"/>
    <property type="evidence" value="ECO:0007669"/>
    <property type="project" value="InterPro"/>
</dbReference>
<dbReference type="EMBL" id="PTIT01000034">
    <property type="protein sequence ID" value="PPK50092.1"/>
    <property type="molecule type" value="Genomic_DNA"/>
</dbReference>
<dbReference type="AlphaFoldDB" id="A0A2S6G2Q6"/>
<evidence type="ECO:0000259" key="1">
    <source>
        <dbReference type="Pfam" id="PF07238"/>
    </source>
</evidence>
<evidence type="ECO:0000313" key="4">
    <source>
        <dbReference type="Proteomes" id="UP000239446"/>
    </source>
</evidence>
<reference evidence="3 4" key="2">
    <citation type="submission" date="2018-02" db="EMBL/GenBank/DDBJ databases">
        <title>Subsurface microbial communities from deep shales in Ohio and West Virginia, USA.</title>
        <authorList>
            <person name="Wrighton K."/>
        </authorList>
    </citation>
    <scope>NUCLEOTIDE SEQUENCE [LARGE SCALE GENOMIC DNA]</scope>
    <source>
        <strain evidence="3 4">UTICA-S1B9</strain>
    </source>
</reference>
<feature type="domain" description="PilZ" evidence="1">
    <location>
        <begin position="6"/>
        <end position="94"/>
    </location>
</feature>
<gene>
    <name evidence="3" type="ORF">B0H24_10412</name>
    <name evidence="2" type="ORF">BY455_1343</name>
</gene>
<dbReference type="Proteomes" id="UP000239446">
    <property type="component" value="Unassembled WGS sequence"/>
</dbReference>
<dbReference type="SUPFAM" id="SSF141371">
    <property type="entry name" value="PilZ domain-like"/>
    <property type="match status" value="1"/>
</dbReference>
<protein>
    <submittedName>
        <fullName evidence="3">PilZ domain-containing protein</fullName>
    </submittedName>
</protein>
<name>A0A2S6G2Q6_9GAMM</name>
<accession>A0A2S6G2Q6</accession>
<dbReference type="Pfam" id="PF07238">
    <property type="entry name" value="PilZ"/>
    <property type="match status" value="1"/>
</dbReference>
<evidence type="ECO:0000313" key="2">
    <source>
        <dbReference type="EMBL" id="PPK50092.1"/>
    </source>
</evidence>
<dbReference type="Gene3D" id="2.40.10.220">
    <property type="entry name" value="predicted glycosyltransferase like domains"/>
    <property type="match status" value="1"/>
</dbReference>
<dbReference type="EMBL" id="PTIU01000041">
    <property type="protein sequence ID" value="PPK51729.1"/>
    <property type="molecule type" value="Genomic_DNA"/>
</dbReference>
<sequence>MQDYAEKRDFHRMRVDAHIQITDSKGESVIGTCRDLSATGMQLSVSRPFEAGEMIKTRMESAGSQTAALETECEVIRCEPDGDGYLLGVTIDRVTQ</sequence>
<reference evidence="2 5" key="1">
    <citation type="submission" date="2018-02" db="EMBL/GenBank/DDBJ databases">
        <title>Deep subsurface shale carbon reservoir microbial communities from Ohio and West Virginia, USA.</title>
        <authorList>
            <person name="Wrighton K."/>
        </authorList>
    </citation>
    <scope>NUCLEOTIDE SEQUENCE [LARGE SCALE GENOMIC DNA]</scope>
    <source>
        <strain evidence="2 5">UTICA-S1B6</strain>
    </source>
</reference>
<dbReference type="RefSeq" id="WP_104417463.1">
    <property type="nucleotide sequence ID" value="NZ_PTIT01000034.1"/>
</dbReference>
<comment type="caution">
    <text evidence="3">The sequence shown here is derived from an EMBL/GenBank/DDBJ whole genome shotgun (WGS) entry which is preliminary data.</text>
</comment>
<dbReference type="STRING" id="930118.SAMN05216429_103243"/>
<keyword evidence="5" id="KW-1185">Reference proteome</keyword>